<evidence type="ECO:0000256" key="5">
    <source>
        <dbReference type="ARBA" id="ARBA00022806"/>
    </source>
</evidence>
<dbReference type="EC" id="3.6.4.12" evidence="8"/>
<organism evidence="11">
    <name type="scientific">Cladocopium goreaui</name>
    <dbReference type="NCBI Taxonomy" id="2562237"/>
    <lineage>
        <taxon>Eukaryota</taxon>
        <taxon>Sar</taxon>
        <taxon>Alveolata</taxon>
        <taxon>Dinophyceae</taxon>
        <taxon>Suessiales</taxon>
        <taxon>Symbiodiniaceae</taxon>
        <taxon>Cladocopium</taxon>
    </lineage>
</organism>
<proteinExistence type="inferred from homology"/>
<dbReference type="InterPro" id="IPR041048">
    <property type="entry name" value="RuvB-like_C"/>
</dbReference>
<dbReference type="GO" id="GO:0005524">
    <property type="term" value="F:ATP binding"/>
    <property type="evidence" value="ECO:0007669"/>
    <property type="project" value="UniProtKB-KW"/>
</dbReference>
<evidence type="ECO:0000313" key="12">
    <source>
        <dbReference type="EMBL" id="CAL4807310.1"/>
    </source>
</evidence>
<keyword evidence="13" id="KW-1185">Reference proteome</keyword>
<comment type="caution">
    <text evidence="11">The sequence shown here is derived from an EMBL/GenBank/DDBJ whole genome shotgun (WGS) entry which is preliminary data.</text>
</comment>
<evidence type="ECO:0000256" key="2">
    <source>
        <dbReference type="ARBA" id="ARBA00007519"/>
    </source>
</evidence>
<keyword evidence="8" id="KW-0804">Transcription</keyword>
<evidence type="ECO:0000256" key="9">
    <source>
        <dbReference type="SAM" id="SignalP"/>
    </source>
</evidence>
<keyword evidence="3 8" id="KW-0547">Nucleotide-binding</keyword>
<dbReference type="EMBL" id="CAMXCT030006784">
    <property type="protein sequence ID" value="CAL4807310.1"/>
    <property type="molecule type" value="Genomic_DNA"/>
</dbReference>
<dbReference type="AlphaFoldDB" id="A0A9P1GS31"/>
<keyword evidence="8" id="KW-0805">Transcription regulation</keyword>
<dbReference type="InterPro" id="IPR027417">
    <property type="entry name" value="P-loop_NTPase"/>
</dbReference>
<dbReference type="InterPro" id="IPR042487">
    <property type="entry name" value="RuvBL1/2_DNA/RNA_bd_dom"/>
</dbReference>
<name>A0A9P1GS31_9DINO</name>
<dbReference type="FunFam" id="1.10.8.60:FF:000010">
    <property type="entry name" value="RuvB-like helicase"/>
    <property type="match status" value="1"/>
</dbReference>
<comment type="subcellular location">
    <subcellularLocation>
        <location evidence="1">Nucleus</location>
    </subcellularLocation>
</comment>
<feature type="chain" id="PRO_5043273076" description="RuvB-like helicase" evidence="9">
    <location>
        <begin position="16"/>
        <end position="746"/>
    </location>
</feature>
<dbReference type="OrthoDB" id="10060499at2759"/>
<dbReference type="Pfam" id="PF17856">
    <property type="entry name" value="TIP49_C"/>
    <property type="match status" value="1"/>
</dbReference>
<reference evidence="12 13" key="2">
    <citation type="submission" date="2024-05" db="EMBL/GenBank/DDBJ databases">
        <authorList>
            <person name="Chen Y."/>
            <person name="Shah S."/>
            <person name="Dougan E. K."/>
            <person name="Thang M."/>
            <person name="Chan C."/>
        </authorList>
    </citation>
    <scope>NUCLEOTIDE SEQUENCE [LARGE SCALE GENOMIC DNA]</scope>
</reference>
<keyword evidence="4 8" id="KW-0378">Hydrolase</keyword>
<comment type="catalytic activity">
    <reaction evidence="8">
        <text>ATP + H2O = ADP + phosphate + H(+)</text>
        <dbReference type="Rhea" id="RHEA:13065"/>
        <dbReference type="ChEBI" id="CHEBI:15377"/>
        <dbReference type="ChEBI" id="CHEBI:15378"/>
        <dbReference type="ChEBI" id="CHEBI:30616"/>
        <dbReference type="ChEBI" id="CHEBI:43474"/>
        <dbReference type="ChEBI" id="CHEBI:456216"/>
        <dbReference type="EC" id="3.6.4.12"/>
    </reaction>
</comment>
<dbReference type="EMBL" id="CAMXCT010006784">
    <property type="protein sequence ID" value="CAI4019998.1"/>
    <property type="molecule type" value="Genomic_DNA"/>
</dbReference>
<evidence type="ECO:0000256" key="3">
    <source>
        <dbReference type="ARBA" id="ARBA00022741"/>
    </source>
</evidence>
<accession>A0A9P1GS31</accession>
<dbReference type="FunFam" id="2.40.50.360:FF:000001">
    <property type="entry name" value="RuvB-like helicase"/>
    <property type="match status" value="1"/>
</dbReference>
<dbReference type="PANTHER" id="PTHR11093">
    <property type="entry name" value="RUVB-RELATED REPTIN AND PONTIN"/>
    <property type="match status" value="1"/>
</dbReference>
<dbReference type="GO" id="GO:0003678">
    <property type="term" value="F:DNA helicase activity"/>
    <property type="evidence" value="ECO:0007669"/>
    <property type="project" value="UniProtKB-EC"/>
</dbReference>
<dbReference type="Proteomes" id="UP001152797">
    <property type="component" value="Unassembled WGS sequence"/>
</dbReference>
<dbReference type="GO" id="GO:0016787">
    <property type="term" value="F:hydrolase activity"/>
    <property type="evidence" value="ECO:0007669"/>
    <property type="project" value="UniProtKB-KW"/>
</dbReference>
<evidence type="ECO:0000313" key="11">
    <source>
        <dbReference type="EMBL" id="CAI4019998.1"/>
    </source>
</evidence>
<evidence type="ECO:0000259" key="10">
    <source>
        <dbReference type="SMART" id="SM00382"/>
    </source>
</evidence>
<keyword evidence="5 8" id="KW-0347">Helicase</keyword>
<dbReference type="Pfam" id="PF06068">
    <property type="entry name" value="TIP49"/>
    <property type="match status" value="1"/>
</dbReference>
<evidence type="ECO:0000256" key="6">
    <source>
        <dbReference type="ARBA" id="ARBA00022840"/>
    </source>
</evidence>
<dbReference type="SMART" id="SM00382">
    <property type="entry name" value="AAA"/>
    <property type="match status" value="1"/>
</dbReference>
<dbReference type="EMBL" id="CAMXCT020006784">
    <property type="protein sequence ID" value="CAL1173373.1"/>
    <property type="molecule type" value="Genomic_DNA"/>
</dbReference>
<keyword evidence="9" id="KW-0732">Signal</keyword>
<dbReference type="Gene3D" id="3.40.50.300">
    <property type="entry name" value="P-loop containing nucleotide triphosphate hydrolases"/>
    <property type="match status" value="1"/>
</dbReference>
<dbReference type="InterPro" id="IPR027238">
    <property type="entry name" value="RuvB-like"/>
</dbReference>
<dbReference type="InterPro" id="IPR003593">
    <property type="entry name" value="AAA+_ATPase"/>
</dbReference>
<protein>
    <recommendedName>
        <fullName evidence="8">RuvB-like helicase</fullName>
        <ecNumber evidence="8">3.6.4.12</ecNumber>
    </recommendedName>
</protein>
<keyword evidence="6 8" id="KW-0067">ATP-binding</keyword>
<evidence type="ECO:0000256" key="1">
    <source>
        <dbReference type="ARBA" id="ARBA00004123"/>
    </source>
</evidence>
<keyword evidence="7 8" id="KW-0539">Nucleus</keyword>
<comment type="similarity">
    <text evidence="2 8">Belongs to the RuvB family.</text>
</comment>
<feature type="signal peptide" evidence="9">
    <location>
        <begin position="1"/>
        <end position="15"/>
    </location>
</feature>
<dbReference type="SUPFAM" id="SSF52540">
    <property type="entry name" value="P-loop containing nucleoside triphosphate hydrolases"/>
    <property type="match status" value="1"/>
</dbReference>
<gene>
    <name evidence="11" type="ORF">C1SCF055_LOCUS44451</name>
</gene>
<sequence>MRAWLFFSTIPLCLTFTPSFRGHLPSEASGASGASGASASNDFSGVLGRSLGSSCFVALGVFGLSHVRGRRTAMRGLKDRVKKNFSVKSAMIRRLGKWRLMKEFDMRKQIMEDPMMATRCGTTQAGLIEDFNRASNHLKATLGLDDQSAEICISKVATGLNMQYLGKPNIPSNEQMNTVMDWLAENLEVGKADGSLKRVVEQYPFVLGRTIDDLEESQNFCPEDIDFKVAVSDDPALIDKTYNCQGICASQCFSAKAFTFSTVLGSQAMSMNQGQKCKIKGSIVAWGTPAAMKIEEVQSTTKTQRIATHSHIKGLGLAEDGTAQPVASGLVGQEKAREACGITVDLIKSKKMAGRALLMAGAPGTGKTALALAVAQELGSKVPFCPMVGSEVYSSEVKKTEILMENCRRAIGIRIKETKEVYEGEVTELTPEERPDPTGGYGKKVTAVMIGLKTTKGQKTLKLAPQIYESLQKEKVTVGDVIYIEANSGATRRVGRSDSYATEFDLEADEYVPVPKGDVHKKKEVVQDVTLHDLDQANAKPQGGQDLQSLMGSFLKPRKTEITEKLRLEINKVVNRYIDQGIAELVPGVLFIDEVHMLDIECFTYLNRALESTLSPIIIFATNRGICTIRGTDIVSPHGIPVDLLDRLVIIRTMPYSVDEIIQVVNIRAQTETLSVDEDALVLLGEIGANTSLRYVVQLLTPASILAKTNGREAIVREDIEEIDSLFFDAKSSAKLLAEQADKYIS</sequence>
<feature type="domain" description="AAA+ ATPase" evidence="10">
    <location>
        <begin position="353"/>
        <end position="668"/>
    </location>
</feature>
<evidence type="ECO:0000313" key="13">
    <source>
        <dbReference type="Proteomes" id="UP001152797"/>
    </source>
</evidence>
<reference evidence="11" key="1">
    <citation type="submission" date="2022-10" db="EMBL/GenBank/DDBJ databases">
        <authorList>
            <person name="Chen Y."/>
            <person name="Dougan E. K."/>
            <person name="Chan C."/>
            <person name="Rhodes N."/>
            <person name="Thang M."/>
        </authorList>
    </citation>
    <scope>NUCLEOTIDE SEQUENCE</scope>
</reference>
<evidence type="ECO:0000256" key="8">
    <source>
        <dbReference type="RuleBase" id="RU363048"/>
    </source>
</evidence>
<dbReference type="Gene3D" id="2.40.50.360">
    <property type="entry name" value="RuvB-like helicase, domain II"/>
    <property type="match status" value="1"/>
</dbReference>
<dbReference type="Gene3D" id="1.10.8.60">
    <property type="match status" value="1"/>
</dbReference>
<dbReference type="GO" id="GO:0005634">
    <property type="term" value="C:nucleus"/>
    <property type="evidence" value="ECO:0007669"/>
    <property type="project" value="UniProtKB-SubCell"/>
</dbReference>
<evidence type="ECO:0000256" key="4">
    <source>
        <dbReference type="ARBA" id="ARBA00022801"/>
    </source>
</evidence>
<evidence type="ECO:0000256" key="7">
    <source>
        <dbReference type="ARBA" id="ARBA00023242"/>
    </source>
</evidence>
<dbReference type="InterPro" id="IPR010339">
    <property type="entry name" value="TIP49_P-loop"/>
</dbReference>